<dbReference type="InterPro" id="IPR022210">
    <property type="entry name" value="TF_GCR1-like"/>
</dbReference>
<feature type="compositionally biased region" description="Basic and acidic residues" evidence="1">
    <location>
        <begin position="194"/>
        <end position="205"/>
    </location>
</feature>
<feature type="compositionally biased region" description="Polar residues" evidence="1">
    <location>
        <begin position="258"/>
        <end position="271"/>
    </location>
</feature>
<gene>
    <name evidence="3" type="ORF">BGZ80_011654</name>
</gene>
<feature type="region of interest" description="Disordered" evidence="1">
    <location>
        <begin position="172"/>
        <end position="205"/>
    </location>
</feature>
<dbReference type="EMBL" id="JAAAID010000965">
    <property type="protein sequence ID" value="KAG0012571.1"/>
    <property type="molecule type" value="Genomic_DNA"/>
</dbReference>
<evidence type="ECO:0000259" key="2">
    <source>
        <dbReference type="Pfam" id="PF12550"/>
    </source>
</evidence>
<dbReference type="AlphaFoldDB" id="A0A9P6SZ47"/>
<comment type="caution">
    <text evidence="3">The sequence shown here is derived from an EMBL/GenBank/DDBJ whole genome shotgun (WGS) entry which is preliminary data.</text>
</comment>
<accession>A0A9P6SZ47</accession>
<feature type="region of interest" description="Disordered" evidence="1">
    <location>
        <begin position="1"/>
        <end position="61"/>
    </location>
</feature>
<reference evidence="3" key="1">
    <citation type="journal article" date="2020" name="Fungal Divers.">
        <title>Resolving the Mortierellaceae phylogeny through synthesis of multi-gene phylogenetics and phylogenomics.</title>
        <authorList>
            <person name="Vandepol N."/>
            <person name="Liber J."/>
            <person name="Desiro A."/>
            <person name="Na H."/>
            <person name="Kennedy M."/>
            <person name="Barry K."/>
            <person name="Grigoriev I.V."/>
            <person name="Miller A.N."/>
            <person name="O'Donnell K."/>
            <person name="Stajich J.E."/>
            <person name="Bonito G."/>
        </authorList>
    </citation>
    <scope>NUCLEOTIDE SEQUENCE</scope>
    <source>
        <strain evidence="3">NRRL 2769</strain>
    </source>
</reference>
<dbReference type="Proteomes" id="UP000703661">
    <property type="component" value="Unassembled WGS sequence"/>
</dbReference>
<dbReference type="OrthoDB" id="2385841at2759"/>
<keyword evidence="4" id="KW-1185">Reference proteome</keyword>
<protein>
    <recommendedName>
        <fullName evidence="2">Transcription activator GCR1-like domain-containing protein</fullName>
    </recommendedName>
</protein>
<feature type="compositionally biased region" description="Polar residues" evidence="1">
    <location>
        <begin position="217"/>
        <end position="244"/>
    </location>
</feature>
<feature type="compositionally biased region" description="Basic residues" evidence="1">
    <location>
        <begin position="174"/>
        <end position="183"/>
    </location>
</feature>
<feature type="region of interest" description="Disordered" evidence="1">
    <location>
        <begin position="217"/>
        <end position="290"/>
    </location>
</feature>
<proteinExistence type="predicted"/>
<evidence type="ECO:0000313" key="4">
    <source>
        <dbReference type="Proteomes" id="UP000703661"/>
    </source>
</evidence>
<feature type="compositionally biased region" description="Basic residues" evidence="1">
    <location>
        <begin position="1"/>
        <end position="12"/>
    </location>
</feature>
<organism evidence="3 4">
    <name type="scientific">Entomortierella chlamydospora</name>
    <dbReference type="NCBI Taxonomy" id="101097"/>
    <lineage>
        <taxon>Eukaryota</taxon>
        <taxon>Fungi</taxon>
        <taxon>Fungi incertae sedis</taxon>
        <taxon>Mucoromycota</taxon>
        <taxon>Mortierellomycotina</taxon>
        <taxon>Mortierellomycetes</taxon>
        <taxon>Mortierellales</taxon>
        <taxon>Mortierellaceae</taxon>
        <taxon>Entomortierella</taxon>
    </lineage>
</organism>
<feature type="domain" description="Transcription activator GCR1-like" evidence="2">
    <location>
        <begin position="361"/>
        <end position="439"/>
    </location>
</feature>
<evidence type="ECO:0000313" key="3">
    <source>
        <dbReference type="EMBL" id="KAG0012571.1"/>
    </source>
</evidence>
<evidence type="ECO:0000256" key="1">
    <source>
        <dbReference type="SAM" id="MobiDB-lite"/>
    </source>
</evidence>
<dbReference type="Pfam" id="PF12550">
    <property type="entry name" value="GCR1_C"/>
    <property type="match status" value="1"/>
</dbReference>
<name>A0A9P6SZ47_9FUNG</name>
<sequence length="480" mass="55177">MPVQTRRSRHIVSKTLRQKPSDPLMPIDRRVHDTTPKTSKKKAKVHEEQQPDQEEEKSEKALVVQSWQTKDMDEWTIMKSMEDQGIMAWKNWCKFQDMSSTVDPRKVILYIDGYVLPRENALLQKVYNDAHHSRAKGRPATARTSSAPAIPVSMIEILIRPVMRLWANQNKKEKYSKRSRHPHFLSDSSPEANENTREALVEQEQEPAHFMERIDSSTMTSTQNHQTGQQRRASSPLERNSASPPNKRWKPYHPLLTKTLSNLSSGSFNESNHNHNDRPSESTTEPPFQEVDMAGDRNLTLASETLSDQAFFAQGSTRSHAAIPARKSWNEAKPYINVFVEGKLPRTLGSQEVDPKKVVKYSLQPYQSTVPGLYRQWTESRGDMPSVVSLNGTLGVSWRQDQDLEYYELGVRVMMEVARLASTYRLSISQALGLMEDERRARKVSIRIFTATLVKQHKLRMKKTKGRKLEEIYRPLTQLA</sequence>